<evidence type="ECO:0000256" key="6">
    <source>
        <dbReference type="ARBA" id="ARBA00023134"/>
    </source>
</evidence>
<dbReference type="PATRIC" id="fig|1292033.3.peg.242"/>
<dbReference type="GO" id="GO:0042254">
    <property type="term" value="P:ribosome biogenesis"/>
    <property type="evidence" value="ECO:0007669"/>
    <property type="project" value="UniProtKB-KW"/>
</dbReference>
<dbReference type="Gene3D" id="3.40.50.300">
    <property type="entry name" value="P-loop containing nucleotide triphosphate hydrolases"/>
    <property type="match status" value="2"/>
</dbReference>
<name>M9WH06_9MOLU</name>
<dbReference type="InterPro" id="IPR031166">
    <property type="entry name" value="G_ENGA"/>
</dbReference>
<evidence type="ECO:0000256" key="2">
    <source>
        <dbReference type="ARBA" id="ARBA00020953"/>
    </source>
</evidence>
<feature type="domain" description="EngA-type G" evidence="12">
    <location>
        <begin position="4"/>
        <end position="167"/>
    </location>
</feature>
<dbReference type="FunFam" id="3.30.300.20:FF:000004">
    <property type="entry name" value="GTPase Der"/>
    <property type="match status" value="1"/>
</dbReference>
<accession>M9WH06</accession>
<dbReference type="CDD" id="cd01894">
    <property type="entry name" value="EngA1"/>
    <property type="match status" value="1"/>
</dbReference>
<keyword evidence="4 11" id="KW-0677">Repeat</keyword>
<feature type="binding site" evidence="9">
    <location>
        <begin position="10"/>
        <end position="17"/>
    </location>
    <ligand>
        <name>GTP</name>
        <dbReference type="ChEBI" id="CHEBI:37565"/>
        <label>1</label>
    </ligand>
</feature>
<keyword evidence="3 9" id="KW-0690">Ribosome biogenesis</keyword>
<comment type="function">
    <text evidence="8 9 11">GTPase that plays an essential role in the late steps of ribosome biogenesis.</text>
</comment>
<dbReference type="PANTHER" id="PTHR43834">
    <property type="entry name" value="GTPASE DER"/>
    <property type="match status" value="1"/>
</dbReference>
<organism evidence="13 14">
    <name type="scientific">Mycoplasma putrefaciens Mput9231</name>
    <dbReference type="NCBI Taxonomy" id="1292033"/>
    <lineage>
        <taxon>Bacteria</taxon>
        <taxon>Bacillati</taxon>
        <taxon>Mycoplasmatota</taxon>
        <taxon>Mollicutes</taxon>
        <taxon>Mycoplasmataceae</taxon>
        <taxon>Mycoplasma</taxon>
    </lineage>
</organism>
<keyword evidence="5 9" id="KW-0547">Nucleotide-binding</keyword>
<dbReference type="InterPro" id="IPR016484">
    <property type="entry name" value="GTPase_Der"/>
</dbReference>
<feature type="binding site" evidence="9">
    <location>
        <begin position="57"/>
        <end position="61"/>
    </location>
    <ligand>
        <name>GTP</name>
        <dbReference type="ChEBI" id="CHEBI:37565"/>
        <label>1</label>
    </ligand>
</feature>
<dbReference type="PROSITE" id="PS51712">
    <property type="entry name" value="G_ENGA"/>
    <property type="match status" value="2"/>
</dbReference>
<dbReference type="InterPro" id="IPR027417">
    <property type="entry name" value="P-loop_NTPase"/>
</dbReference>
<dbReference type="InterPro" id="IPR006073">
    <property type="entry name" value="GTP-bd"/>
</dbReference>
<feature type="binding site" evidence="9">
    <location>
        <begin position="293"/>
        <end position="296"/>
    </location>
    <ligand>
        <name>GTP</name>
        <dbReference type="ChEBI" id="CHEBI:37565"/>
        <label>2</label>
    </ligand>
</feature>
<dbReference type="GO" id="GO:0043022">
    <property type="term" value="F:ribosome binding"/>
    <property type="evidence" value="ECO:0007669"/>
    <property type="project" value="TreeGrafter"/>
</dbReference>
<dbReference type="SUPFAM" id="SSF52540">
    <property type="entry name" value="P-loop containing nucleoside triphosphate hydrolases"/>
    <property type="match status" value="2"/>
</dbReference>
<keyword evidence="6 9" id="KW-0342">GTP-binding</keyword>
<sequence>MTKGIVAIVGRANVGKSSLFNRIIKEKKSIVENKPGVTRDRIYANAEWLTREFIVIDTGGITLKETEFAKEIKIQAEIALQEADVIIFVLDSQQGVTNEDKIVAKMLYKTKKPVIVVANKYDKKQTGIESYEYLSLGFGQAIMISSTHGIGIGDLLDKVVNLMPKNQITNQDQITKIAIIGKPNVGKSSLINSLVGQERMIVSDLAGTTLDAVDIKFKYHQKDYLLIDTAGIRKKAKVYQGIEKYSYLRSLTTINNSDIVLLMIDASSPITDQDTNIGGLAFEEKKPIIIVANKWDLVKNKQEEIVKKEEEIRSYFKYLQYAKIIFISALDKTRIHKIMDAVEEIKQSLTTKIKTHVFNEILNRAQLINPAPEHNGGRLKIYYANQVDAYLPTFVLFVNNPNYLHFSYKRFLENQIRLQFGFEGVPINLIFRERK</sequence>
<dbReference type="NCBIfam" id="TIGR03594">
    <property type="entry name" value="GTPase_EngA"/>
    <property type="match status" value="1"/>
</dbReference>
<proteinExistence type="inferred from homology"/>
<evidence type="ECO:0000256" key="4">
    <source>
        <dbReference type="ARBA" id="ARBA00022737"/>
    </source>
</evidence>
<feature type="binding site" evidence="9">
    <location>
        <begin position="228"/>
        <end position="232"/>
    </location>
    <ligand>
        <name>GTP</name>
        <dbReference type="ChEBI" id="CHEBI:37565"/>
        <label>2</label>
    </ligand>
</feature>
<comment type="similarity">
    <text evidence="1 9 10 11">Belongs to the TRAFAC class TrmE-Era-EngA-EngB-Septin-like GTPase superfamily. EngA (Der) GTPase family.</text>
</comment>
<dbReference type="NCBIfam" id="TIGR00231">
    <property type="entry name" value="small_GTP"/>
    <property type="match status" value="2"/>
</dbReference>
<feature type="binding site" evidence="9">
    <location>
        <begin position="119"/>
        <end position="122"/>
    </location>
    <ligand>
        <name>GTP</name>
        <dbReference type="ChEBI" id="CHEBI:37565"/>
        <label>1</label>
    </ligand>
</feature>
<evidence type="ECO:0000256" key="3">
    <source>
        <dbReference type="ARBA" id="ARBA00022517"/>
    </source>
</evidence>
<dbReference type="Pfam" id="PF14714">
    <property type="entry name" value="KH_dom-like"/>
    <property type="match status" value="1"/>
</dbReference>
<evidence type="ECO:0000256" key="11">
    <source>
        <dbReference type="RuleBase" id="RU004481"/>
    </source>
</evidence>
<evidence type="ECO:0000256" key="5">
    <source>
        <dbReference type="ARBA" id="ARBA00022741"/>
    </source>
</evidence>
<dbReference type="CDD" id="cd01895">
    <property type="entry name" value="EngA2"/>
    <property type="match status" value="1"/>
</dbReference>
<evidence type="ECO:0000256" key="1">
    <source>
        <dbReference type="ARBA" id="ARBA00008279"/>
    </source>
</evidence>
<comment type="subunit">
    <text evidence="9">Associates with the 50S ribosomal subunit.</text>
</comment>
<dbReference type="InterPro" id="IPR015946">
    <property type="entry name" value="KH_dom-like_a/b"/>
</dbReference>
<keyword evidence="14" id="KW-1185">Reference proteome</keyword>
<evidence type="ECO:0000256" key="8">
    <source>
        <dbReference type="ARBA" id="ARBA00053470"/>
    </source>
</evidence>
<dbReference type="GO" id="GO:0005525">
    <property type="term" value="F:GTP binding"/>
    <property type="evidence" value="ECO:0007669"/>
    <property type="project" value="UniProtKB-UniRule"/>
</dbReference>
<dbReference type="InterPro" id="IPR032859">
    <property type="entry name" value="KH_dom-like"/>
</dbReference>
<dbReference type="Gene3D" id="3.30.300.20">
    <property type="match status" value="1"/>
</dbReference>
<evidence type="ECO:0000256" key="10">
    <source>
        <dbReference type="PROSITE-ProRule" id="PRU01049"/>
    </source>
</evidence>
<dbReference type="Proteomes" id="UP000012984">
    <property type="component" value="Chromosome"/>
</dbReference>
<dbReference type="PRINTS" id="PR00326">
    <property type="entry name" value="GTP1OBG"/>
</dbReference>
<dbReference type="EMBL" id="CP004357">
    <property type="protein sequence ID" value="AGJ90674.1"/>
    <property type="molecule type" value="Genomic_DNA"/>
</dbReference>
<reference evidence="13 14" key="1">
    <citation type="journal article" date="2013" name="Genome Announc.">
        <title>Complete Genome Sequence of Mycoplasma putrefaciens Strain 9231, One of the Agents of Contagious Agalactia in Goats.</title>
        <authorList>
            <person name="Dupuy V."/>
            <person name="Sirand-Pugnet P."/>
            <person name="Baranowski E."/>
            <person name="Barre A."/>
            <person name="Breton M."/>
            <person name="Couture C."/>
            <person name="Dordet-Frisoni E."/>
            <person name="Gaurivaud P."/>
            <person name="Jacob D."/>
            <person name="Lemaitre C."/>
            <person name="Manso-Silvan L."/>
            <person name="Nikolski M."/>
            <person name="Nouvel L.X."/>
            <person name="Poumarat F."/>
            <person name="Tardy F."/>
            <person name="Thebault P."/>
            <person name="Theil S."/>
            <person name="Citti C."/>
            <person name="Blanchard A."/>
            <person name="Thiaucourt F."/>
        </authorList>
    </citation>
    <scope>NUCLEOTIDE SEQUENCE [LARGE SCALE GENOMIC DNA]</scope>
    <source>
        <strain evidence="13">Mput9231</strain>
    </source>
</reference>
<evidence type="ECO:0000259" key="12">
    <source>
        <dbReference type="PROSITE" id="PS51712"/>
    </source>
</evidence>
<gene>
    <name evidence="13" type="primary">engA</name>
    <name evidence="9" type="synonym">der</name>
    <name evidence="13" type="ORF">MPUT9231_2500</name>
</gene>
<protein>
    <recommendedName>
        <fullName evidence="2 9">GTPase Der</fullName>
    </recommendedName>
    <alternativeName>
        <fullName evidence="7 9">GTP-binding protein EngA</fullName>
    </alternativeName>
</protein>
<feature type="domain" description="EngA-type G" evidence="12">
    <location>
        <begin position="175"/>
        <end position="350"/>
    </location>
</feature>
<dbReference type="HAMAP" id="MF_00195">
    <property type="entry name" value="GTPase_Der"/>
    <property type="match status" value="1"/>
</dbReference>
<evidence type="ECO:0000256" key="7">
    <source>
        <dbReference type="ARBA" id="ARBA00032345"/>
    </source>
</evidence>
<feature type="binding site" evidence="9">
    <location>
        <begin position="181"/>
        <end position="188"/>
    </location>
    <ligand>
        <name>GTP</name>
        <dbReference type="ChEBI" id="CHEBI:37565"/>
        <label>2</label>
    </ligand>
</feature>
<dbReference type="AlphaFoldDB" id="M9WH06"/>
<dbReference type="RefSeq" id="WP_015587298.1">
    <property type="nucleotide sequence ID" value="NC_021083.1"/>
</dbReference>
<evidence type="ECO:0000256" key="9">
    <source>
        <dbReference type="HAMAP-Rule" id="MF_00195"/>
    </source>
</evidence>
<dbReference type="FunFam" id="3.40.50.300:FF:000040">
    <property type="entry name" value="GTPase Der"/>
    <property type="match status" value="1"/>
</dbReference>
<dbReference type="OrthoDB" id="9805918at2"/>
<dbReference type="FunFam" id="3.40.50.300:FF:000057">
    <property type="entry name" value="GTPase Der"/>
    <property type="match status" value="1"/>
</dbReference>
<dbReference type="eggNOG" id="COG1160">
    <property type="taxonomic scope" value="Bacteria"/>
</dbReference>
<evidence type="ECO:0000313" key="13">
    <source>
        <dbReference type="EMBL" id="AGJ90674.1"/>
    </source>
</evidence>
<dbReference type="Pfam" id="PF01926">
    <property type="entry name" value="MMR_HSR1"/>
    <property type="match status" value="2"/>
</dbReference>
<dbReference type="PANTHER" id="PTHR43834:SF6">
    <property type="entry name" value="GTPASE DER"/>
    <property type="match status" value="1"/>
</dbReference>
<dbReference type="InterPro" id="IPR005225">
    <property type="entry name" value="Small_GTP-bd"/>
</dbReference>
<dbReference type="HOGENOM" id="CLU_016077_6_2_14"/>
<dbReference type="PIRSF" id="PIRSF006485">
    <property type="entry name" value="GTP-binding_EngA"/>
    <property type="match status" value="1"/>
</dbReference>
<evidence type="ECO:0000313" key="14">
    <source>
        <dbReference type="Proteomes" id="UP000012984"/>
    </source>
</evidence>
<dbReference type="KEGG" id="mput:MPUT9231_2500"/>